<reference evidence="1" key="1">
    <citation type="journal article" date="2012" name="PLoS Negl. Trop. Dis.">
        <title>A systematically improved high quality genome and transcriptome of the human blood fluke Schistosoma mansoni.</title>
        <authorList>
            <person name="Protasio A.V."/>
            <person name="Tsai I.J."/>
            <person name="Babbage A."/>
            <person name="Nichol S."/>
            <person name="Hunt M."/>
            <person name="Aslett M.A."/>
            <person name="De Silva N."/>
            <person name="Velarde G.S."/>
            <person name="Anderson T.J."/>
            <person name="Clark R.C."/>
            <person name="Davidson C."/>
            <person name="Dillon G.P."/>
            <person name="Holroyd N.E."/>
            <person name="LoVerde P.T."/>
            <person name="Lloyd C."/>
            <person name="McQuillan J."/>
            <person name="Oliveira G."/>
            <person name="Otto T.D."/>
            <person name="Parker-Manuel S.J."/>
            <person name="Quail M.A."/>
            <person name="Wilson R.A."/>
            <person name="Zerlotini A."/>
            <person name="Dunne D.W."/>
            <person name="Berriman M."/>
        </authorList>
    </citation>
    <scope>NUCLEOTIDE SEQUENCE [LARGE SCALE GENOMIC DNA]</scope>
    <source>
        <strain evidence="1">Puerto Rican</strain>
    </source>
</reference>
<sequence>MCKYLNSPLIDIKIGDKLDCFVAYKATYWKHTMVYNILSIGVRSNDLSPLNELCNLSNNNKMIHNLIMSD</sequence>
<evidence type="ECO:0000313" key="1">
    <source>
        <dbReference type="Proteomes" id="UP000008854"/>
    </source>
</evidence>
<dbReference type="InParanoid" id="A0A5K4F9I3"/>
<name>A0A5K4F9I3_SCHMA</name>
<dbReference type="WBParaSite" id="Smp_329500.1">
    <property type="protein sequence ID" value="Smp_329500.1"/>
    <property type="gene ID" value="Smp_329500"/>
</dbReference>
<protein>
    <submittedName>
        <fullName evidence="2">Tudor domain-containing protein</fullName>
    </submittedName>
</protein>
<evidence type="ECO:0000313" key="2">
    <source>
        <dbReference type="WBParaSite" id="Smp_329500.1"/>
    </source>
</evidence>
<accession>A0A5K4F9I3</accession>
<keyword evidence="1" id="KW-1185">Reference proteome</keyword>
<dbReference type="AlphaFoldDB" id="A0A5K4F9I3"/>
<proteinExistence type="predicted"/>
<reference evidence="2" key="2">
    <citation type="submission" date="2019-11" db="UniProtKB">
        <authorList>
            <consortium name="WormBaseParasite"/>
        </authorList>
    </citation>
    <scope>IDENTIFICATION</scope>
    <source>
        <strain evidence="2">Puerto Rican</strain>
    </source>
</reference>
<organism evidence="1 2">
    <name type="scientific">Schistosoma mansoni</name>
    <name type="common">Blood fluke</name>
    <dbReference type="NCBI Taxonomy" id="6183"/>
    <lineage>
        <taxon>Eukaryota</taxon>
        <taxon>Metazoa</taxon>
        <taxon>Spiralia</taxon>
        <taxon>Lophotrochozoa</taxon>
        <taxon>Platyhelminthes</taxon>
        <taxon>Trematoda</taxon>
        <taxon>Digenea</taxon>
        <taxon>Strigeidida</taxon>
        <taxon>Schistosomatoidea</taxon>
        <taxon>Schistosomatidae</taxon>
        <taxon>Schistosoma</taxon>
    </lineage>
</organism>
<dbReference type="Proteomes" id="UP000008854">
    <property type="component" value="Unassembled WGS sequence"/>
</dbReference>